<comment type="pathway">
    <text evidence="5">Amine and polyamine biosynthesis; putrescine biosynthesis via L-ornithine pathway; putrescine from L-ornithine: step 1/1.</text>
</comment>
<accession>A0A0L6VJE7</accession>
<dbReference type="Gene3D" id="2.40.37.10">
    <property type="entry name" value="Lyase, Ornithine Decarboxylase, Chain A, domain 1"/>
    <property type="match status" value="1"/>
</dbReference>
<evidence type="ECO:0000256" key="7">
    <source>
        <dbReference type="ARBA" id="ARBA00046672"/>
    </source>
</evidence>
<dbReference type="InterPro" id="IPR009006">
    <property type="entry name" value="Ala_racemase/Decarboxylase_C"/>
</dbReference>
<dbReference type="SUPFAM" id="SSF50621">
    <property type="entry name" value="Alanine racemase C-terminal domain-like"/>
    <property type="match status" value="2"/>
</dbReference>
<dbReference type="InterPro" id="IPR000183">
    <property type="entry name" value="Orn/DAP/Arg_de-COase"/>
</dbReference>
<dbReference type="GO" id="GO:0004586">
    <property type="term" value="F:ornithine decarboxylase activity"/>
    <property type="evidence" value="ECO:0007669"/>
    <property type="project" value="UniProtKB-EC"/>
</dbReference>
<keyword evidence="3 9" id="KW-0663">Pyridoxal phosphate</keyword>
<feature type="modified residue" description="N6-(pyridoxal phosphate)lysine" evidence="9">
    <location>
        <position position="158"/>
    </location>
</feature>
<evidence type="ECO:0000256" key="8">
    <source>
        <dbReference type="ARBA" id="ARBA00049127"/>
    </source>
</evidence>
<dbReference type="InterPro" id="IPR002433">
    <property type="entry name" value="Orn_de-COase"/>
</dbReference>
<evidence type="ECO:0000256" key="1">
    <source>
        <dbReference type="ARBA" id="ARBA00001933"/>
    </source>
</evidence>
<keyword evidence="15" id="KW-1185">Reference proteome</keyword>
<evidence type="ECO:0000313" key="14">
    <source>
        <dbReference type="EMBL" id="KNZ60697.1"/>
    </source>
</evidence>
<keyword evidence="4" id="KW-0456">Lyase</keyword>
<dbReference type="PROSITE" id="PS00878">
    <property type="entry name" value="ODR_DC_2_1"/>
    <property type="match status" value="1"/>
</dbReference>
<evidence type="ECO:0000259" key="12">
    <source>
        <dbReference type="Pfam" id="PF00278"/>
    </source>
</evidence>
<comment type="cofactor">
    <cofactor evidence="1 9">
        <name>pyridoxal 5'-phosphate</name>
        <dbReference type="ChEBI" id="CHEBI:597326"/>
    </cofactor>
</comment>
<dbReference type="OrthoDB" id="5034579at2759"/>
<feature type="region of interest" description="Disordered" evidence="11">
    <location>
        <begin position="381"/>
        <end position="400"/>
    </location>
</feature>
<feature type="domain" description="Orn/DAP/Arg decarboxylase 2 C-terminal" evidence="12">
    <location>
        <begin position="480"/>
        <end position="537"/>
    </location>
</feature>
<dbReference type="PRINTS" id="PR01179">
    <property type="entry name" value="ODADCRBXLASE"/>
</dbReference>
<evidence type="ECO:0000256" key="11">
    <source>
        <dbReference type="SAM" id="MobiDB-lite"/>
    </source>
</evidence>
<dbReference type="PANTHER" id="PTHR11482">
    <property type="entry name" value="ARGININE/DIAMINOPIMELATE/ORNITHINE DECARBOXYLASE"/>
    <property type="match status" value="1"/>
</dbReference>
<dbReference type="Gene3D" id="3.20.20.10">
    <property type="entry name" value="Alanine racemase"/>
    <property type="match status" value="1"/>
</dbReference>
<feature type="region of interest" description="Disordered" evidence="11">
    <location>
        <begin position="46"/>
        <end position="79"/>
    </location>
</feature>
<evidence type="ECO:0000313" key="15">
    <source>
        <dbReference type="Proteomes" id="UP000037035"/>
    </source>
</evidence>
<dbReference type="AlphaFoldDB" id="A0A0L6VJE7"/>
<feature type="domain" description="Orn/DAP/Arg decarboxylase 2 N-terminal" evidence="13">
    <location>
        <begin position="134"/>
        <end position="364"/>
    </location>
</feature>
<dbReference type="Pfam" id="PF00278">
    <property type="entry name" value="Orn_DAP_Arg_deC"/>
    <property type="match status" value="2"/>
</dbReference>
<evidence type="ECO:0000256" key="3">
    <source>
        <dbReference type="ARBA" id="ARBA00022898"/>
    </source>
</evidence>
<dbReference type="EMBL" id="LAVV01005731">
    <property type="protein sequence ID" value="KNZ60697.1"/>
    <property type="molecule type" value="Genomic_DNA"/>
</dbReference>
<dbReference type="InterPro" id="IPR022653">
    <property type="entry name" value="De-COase2_pyr-phos_BS"/>
</dbReference>
<evidence type="ECO:0000259" key="13">
    <source>
        <dbReference type="Pfam" id="PF02784"/>
    </source>
</evidence>
<comment type="caution">
    <text evidence="14">The sequence shown here is derived from an EMBL/GenBank/DDBJ whole genome shotgun (WGS) entry which is preliminary data.</text>
</comment>
<sequence>MAQLGSAVFQKKRPDPLRPRNTGCTFFEPTHPETRTRLACERSVTRPEAQVGSPAEGLVLPANQPMNGFPPRSSERRKTISTNNHTSKTEQEQEPLPPIHSNPTINVFRSILTGIDPSKCEENGENAFYVCDLAYVYRQYLRWQHTLGGRVEPFFAVKCNPDKVVLKLLAQLGMGFDCASHAEIEMVLKLGVLSGRIIYANPCKAGSFVRHAHSKGVEMMTFDNQDELEKVAKFHPTARMVLRILTDDSGSLCRLGEKFGAPLENVRALLERAKELNVTVIGVAFHVGSGCSNPQLYIDAVGRAKWTFELAQELGFQFDLLDVGGGFGDDNFDILAEGLLAGLDKYFPVGCGVRVIAEPGRYFVTSAFELATNVIARRKAPTLPPPDAKTLGSPDHVAAAEKNDQDSPVTMYYINDGVYGAFNCIIFDHQVVEPKVLTLGGVFYGDGFTETGYPSGPMTPSISEHEMDCSTDSLGSLSASSALFDARRPAPPFLVDELELCKIFGPSCDSIDLVCPSSLLPVNRLLVGDWLRWPNMGAYTICAASQFNGFKLSQVVYTIGDPSLDLKVRSILSSTFTGDM</sequence>
<dbReference type="InterPro" id="IPR022644">
    <property type="entry name" value="De-COase2_N"/>
</dbReference>
<evidence type="ECO:0000256" key="2">
    <source>
        <dbReference type="ARBA" id="ARBA00008872"/>
    </source>
</evidence>
<feature type="region of interest" description="Disordered" evidence="11">
    <location>
        <begin position="1"/>
        <end position="30"/>
    </location>
</feature>
<dbReference type="InterPro" id="IPR029066">
    <property type="entry name" value="PLP-binding_barrel"/>
</dbReference>
<dbReference type="EC" id="4.1.1.17" evidence="6"/>
<dbReference type="PRINTS" id="PR01182">
    <property type="entry name" value="ORNDCRBXLASE"/>
</dbReference>
<reference evidence="14 15" key="1">
    <citation type="submission" date="2015-08" db="EMBL/GenBank/DDBJ databases">
        <title>Next Generation Sequencing and Analysis of the Genome of Puccinia sorghi L Schw, the Causal Agent of Maize Common Rust.</title>
        <authorList>
            <person name="Rochi L."/>
            <person name="Burguener G."/>
            <person name="Darino M."/>
            <person name="Turjanski A."/>
            <person name="Kreff E."/>
            <person name="Dieguez M.J."/>
            <person name="Sacco F."/>
        </authorList>
    </citation>
    <scope>NUCLEOTIDE SEQUENCE [LARGE SCALE GENOMIC DNA]</scope>
    <source>
        <strain evidence="14 15">RO10H11247</strain>
    </source>
</reference>
<name>A0A0L6VJE7_9BASI</name>
<evidence type="ECO:0000256" key="5">
    <source>
        <dbReference type="ARBA" id="ARBA00034115"/>
    </source>
</evidence>
<feature type="active site" description="Proton donor" evidence="9">
    <location>
        <position position="508"/>
    </location>
</feature>
<dbReference type="Pfam" id="PF02784">
    <property type="entry name" value="Orn_Arg_deC_N"/>
    <property type="match status" value="1"/>
</dbReference>
<protein>
    <recommendedName>
        <fullName evidence="6">ornithine decarboxylase</fullName>
        <ecNumber evidence="6">4.1.1.17</ecNumber>
    </recommendedName>
</protein>
<dbReference type="STRING" id="27349.A0A0L6VJE7"/>
<dbReference type="GO" id="GO:0033387">
    <property type="term" value="P:putrescine biosynthetic process from arginine, via ornithine"/>
    <property type="evidence" value="ECO:0007669"/>
    <property type="project" value="TreeGrafter"/>
</dbReference>
<dbReference type="GO" id="GO:0005737">
    <property type="term" value="C:cytoplasm"/>
    <property type="evidence" value="ECO:0007669"/>
    <property type="project" value="TreeGrafter"/>
</dbReference>
<organism evidence="14 15">
    <name type="scientific">Puccinia sorghi</name>
    <dbReference type="NCBI Taxonomy" id="27349"/>
    <lineage>
        <taxon>Eukaryota</taxon>
        <taxon>Fungi</taxon>
        <taxon>Dikarya</taxon>
        <taxon>Basidiomycota</taxon>
        <taxon>Pucciniomycotina</taxon>
        <taxon>Pucciniomycetes</taxon>
        <taxon>Pucciniales</taxon>
        <taxon>Pucciniaceae</taxon>
        <taxon>Puccinia</taxon>
    </lineage>
</organism>
<dbReference type="PANTHER" id="PTHR11482:SF6">
    <property type="entry name" value="ORNITHINE DECARBOXYLASE 1-RELATED"/>
    <property type="match status" value="1"/>
</dbReference>
<dbReference type="VEuPathDB" id="FungiDB:VP01_1515g1"/>
<feature type="domain" description="Orn/DAP/Arg decarboxylase 2 C-terminal" evidence="12">
    <location>
        <begin position="128"/>
        <end position="435"/>
    </location>
</feature>
<dbReference type="CDD" id="cd00622">
    <property type="entry name" value="PLPDE_III_ODC"/>
    <property type="match status" value="1"/>
</dbReference>
<proteinExistence type="inferred from homology"/>
<dbReference type="SUPFAM" id="SSF51419">
    <property type="entry name" value="PLP-binding barrel"/>
    <property type="match status" value="1"/>
</dbReference>
<evidence type="ECO:0000256" key="10">
    <source>
        <dbReference type="RuleBase" id="RU003737"/>
    </source>
</evidence>
<comment type="subunit">
    <text evidence="7">Homodimer. Only the dimer is catalytically active, as the active sites are constructed of residues from both monomers.</text>
</comment>
<dbReference type="InterPro" id="IPR022643">
    <property type="entry name" value="De-COase2_C"/>
</dbReference>
<comment type="catalytic activity">
    <reaction evidence="8">
        <text>L-ornithine + H(+) = putrescine + CO2</text>
        <dbReference type="Rhea" id="RHEA:22964"/>
        <dbReference type="ChEBI" id="CHEBI:15378"/>
        <dbReference type="ChEBI" id="CHEBI:16526"/>
        <dbReference type="ChEBI" id="CHEBI:46911"/>
        <dbReference type="ChEBI" id="CHEBI:326268"/>
        <dbReference type="EC" id="4.1.1.17"/>
    </reaction>
</comment>
<evidence type="ECO:0000256" key="9">
    <source>
        <dbReference type="PIRSR" id="PIRSR600183-50"/>
    </source>
</evidence>
<dbReference type="Proteomes" id="UP000037035">
    <property type="component" value="Unassembled WGS sequence"/>
</dbReference>
<evidence type="ECO:0000256" key="4">
    <source>
        <dbReference type="ARBA" id="ARBA00023239"/>
    </source>
</evidence>
<comment type="similarity">
    <text evidence="2 10">Belongs to the Orn/Lys/Arg decarboxylase class-II family.</text>
</comment>
<evidence type="ECO:0000256" key="6">
    <source>
        <dbReference type="ARBA" id="ARBA00034138"/>
    </source>
</evidence>
<dbReference type="FunFam" id="3.20.20.10:FF:000005">
    <property type="entry name" value="Ornithine decarboxylase"/>
    <property type="match status" value="1"/>
</dbReference>
<gene>
    <name evidence="14" type="ORF">VP01_1515g1</name>
</gene>